<dbReference type="GO" id="GO:0043420">
    <property type="term" value="P:anthranilate metabolic process"/>
    <property type="evidence" value="ECO:0007669"/>
    <property type="project" value="TreeGrafter"/>
</dbReference>
<keyword evidence="7" id="KW-1185">Reference proteome</keyword>
<dbReference type="GO" id="GO:0019441">
    <property type="term" value="P:L-tryptophan catabolic process to kynurenine"/>
    <property type="evidence" value="ECO:0007669"/>
    <property type="project" value="TreeGrafter"/>
</dbReference>
<dbReference type="Gene3D" id="3.40.640.10">
    <property type="entry name" value="Type I PLP-dependent aspartate aminotransferase-like (Major domain)"/>
    <property type="match status" value="1"/>
</dbReference>
<evidence type="ECO:0000256" key="5">
    <source>
        <dbReference type="PIRNR" id="PIRNR038800"/>
    </source>
</evidence>
<dbReference type="Gene3D" id="3.90.1150.10">
    <property type="entry name" value="Aspartate Aminotransferase, domain 1"/>
    <property type="match status" value="1"/>
</dbReference>
<evidence type="ECO:0000313" key="6">
    <source>
        <dbReference type="EMBL" id="NMP22072.1"/>
    </source>
</evidence>
<dbReference type="SUPFAM" id="SSF53383">
    <property type="entry name" value="PLP-dependent transferases"/>
    <property type="match status" value="1"/>
</dbReference>
<comment type="function">
    <text evidence="5">Catalyzes the cleavage of L-kynurenine (L-Kyn) and L-3-hydroxykynurenine (L-3OHKyn) into anthranilic acid (AA) and 3-hydroxyanthranilic acid (3-OHAA), respectively.</text>
</comment>
<comment type="pathway">
    <text evidence="5">Amino-acid degradation; L-kynurenine degradation; L-alanine and anthranilate from L-kynurenine: step 1/1.</text>
</comment>
<dbReference type="GO" id="GO:0097053">
    <property type="term" value="P:L-kynurenine catabolic process"/>
    <property type="evidence" value="ECO:0007669"/>
    <property type="project" value="UniProtKB-UniPathway"/>
</dbReference>
<reference evidence="6 7" key="1">
    <citation type="submission" date="2020-04" db="EMBL/GenBank/DDBJ databases">
        <authorList>
            <person name="Zhang R."/>
            <person name="Schippers A."/>
        </authorList>
    </citation>
    <scope>NUCLEOTIDE SEQUENCE [LARGE SCALE GENOMIC DNA]</scope>
    <source>
        <strain evidence="6 7">DSM 109850</strain>
    </source>
</reference>
<dbReference type="InterPro" id="IPR015424">
    <property type="entry name" value="PyrdxlP-dep_Trfase"/>
</dbReference>
<accession>A0A7Y0L323</accession>
<name>A0A7Y0L323_9FIRM</name>
<dbReference type="GO" id="GO:0030170">
    <property type="term" value="F:pyridoxal phosphate binding"/>
    <property type="evidence" value="ECO:0007669"/>
    <property type="project" value="UniProtKB-UniRule"/>
</dbReference>
<dbReference type="UniPathway" id="UPA00253">
    <property type="reaction ID" value="UER00329"/>
</dbReference>
<comment type="pathway">
    <text evidence="5">Cofactor biosynthesis; NAD(+) biosynthesis; quinolinate from L-kynurenine: step 2/3.</text>
</comment>
<keyword evidence="3 5" id="KW-0663">Pyridoxal phosphate</keyword>
<proteinExistence type="inferred from homology"/>
<dbReference type="InterPro" id="IPR010111">
    <property type="entry name" value="Kynureninase"/>
</dbReference>
<dbReference type="UniPathway" id="UPA00334">
    <property type="reaction ID" value="UER00455"/>
</dbReference>
<dbReference type="PANTHER" id="PTHR14084:SF0">
    <property type="entry name" value="KYNURENINASE"/>
    <property type="match status" value="1"/>
</dbReference>
<gene>
    <name evidence="6" type="primary">kynU</name>
    <name evidence="6" type="ORF">HIJ39_06880</name>
</gene>
<organism evidence="6 7">
    <name type="scientific">Sulfobacillus harzensis</name>
    <dbReference type="NCBI Taxonomy" id="2729629"/>
    <lineage>
        <taxon>Bacteria</taxon>
        <taxon>Bacillati</taxon>
        <taxon>Bacillota</taxon>
        <taxon>Clostridia</taxon>
        <taxon>Eubacteriales</taxon>
        <taxon>Clostridiales Family XVII. Incertae Sedis</taxon>
        <taxon>Sulfobacillus</taxon>
    </lineage>
</organism>
<dbReference type="EC" id="3.7.1.3" evidence="4 5"/>
<dbReference type="PANTHER" id="PTHR14084">
    <property type="entry name" value="KYNURENINASE"/>
    <property type="match status" value="1"/>
</dbReference>
<keyword evidence="1 5" id="KW-0662">Pyridine nucleotide biosynthesis</keyword>
<dbReference type="GO" id="GO:0005737">
    <property type="term" value="C:cytoplasm"/>
    <property type="evidence" value="ECO:0007669"/>
    <property type="project" value="UniProtKB-UniRule"/>
</dbReference>
<protein>
    <recommendedName>
        <fullName evidence="4 5">Kynureninase</fullName>
        <ecNumber evidence="4 5">3.7.1.3</ecNumber>
    </recommendedName>
</protein>
<evidence type="ECO:0000256" key="2">
    <source>
        <dbReference type="ARBA" id="ARBA00022801"/>
    </source>
</evidence>
<dbReference type="NCBIfam" id="TIGR01814">
    <property type="entry name" value="kynureninase"/>
    <property type="match status" value="1"/>
</dbReference>
<dbReference type="InterPro" id="IPR015422">
    <property type="entry name" value="PyrdxlP-dep_Trfase_small"/>
</dbReference>
<comment type="catalytic activity">
    <reaction evidence="5">
        <text>3-hydroxy-L-kynurenine + H2O = 3-hydroxyanthranilate + L-alanine + H(+)</text>
        <dbReference type="Rhea" id="RHEA:25143"/>
        <dbReference type="ChEBI" id="CHEBI:15377"/>
        <dbReference type="ChEBI" id="CHEBI:15378"/>
        <dbReference type="ChEBI" id="CHEBI:36559"/>
        <dbReference type="ChEBI" id="CHEBI:57972"/>
        <dbReference type="ChEBI" id="CHEBI:58125"/>
        <dbReference type="EC" id="3.7.1.3"/>
    </reaction>
</comment>
<dbReference type="EMBL" id="JABBVZ010000016">
    <property type="protein sequence ID" value="NMP22072.1"/>
    <property type="molecule type" value="Genomic_DNA"/>
</dbReference>
<dbReference type="InterPro" id="IPR015421">
    <property type="entry name" value="PyrdxlP-dep_Trfase_major"/>
</dbReference>
<dbReference type="GO" id="GO:0030429">
    <property type="term" value="F:kynureninase activity"/>
    <property type="evidence" value="ECO:0007669"/>
    <property type="project" value="UniProtKB-UniRule"/>
</dbReference>
<comment type="caution">
    <text evidence="6">The sequence shown here is derived from an EMBL/GenBank/DDBJ whole genome shotgun (WGS) entry which is preliminary data.</text>
</comment>
<dbReference type="AlphaFoldDB" id="A0A7Y0L323"/>
<sequence>MREDWLEQAKTKEAADPWAALPDRFVIPPHTLYFDGNSLGLMSQKSRERVEAVLDEWSTLAVLGWDRGRDPWFTRSERVADAVGTRIGARPGEVVLGASTTIMLHQLLATFYTGGHILIDSLAFPTDRYVAESFLSQRGRGLESLVVVPSGPGDLLNPEDIVRCATDDVCVAILPSVVFTSGQRLPMEELTRELRHRGVMVIWDLSHSAGLFTHQLHDENIDAAVFCTYKYLHGGPGSPGAAFVHQRHWPLNPGLKGWWGSANDQQFLMPDDFRGAADTSALQLGTPSMLALAGLQGALEAVADVPVEALWSRSHTLLRFLEQMAEEALVPLGVRCMTPKTMRGGHLAISHAEARSLSVKLRARGAISDFRYPHIIRLAPVPTTTRWHDLVALVETLEELLRAEDWMAIDDTGRVP</sequence>
<comment type="subunit">
    <text evidence="5">Homodimer.</text>
</comment>
<comment type="catalytic activity">
    <reaction evidence="5">
        <text>L-kynurenine + H2O = anthranilate + L-alanine + H(+)</text>
        <dbReference type="Rhea" id="RHEA:16813"/>
        <dbReference type="ChEBI" id="CHEBI:15377"/>
        <dbReference type="ChEBI" id="CHEBI:15378"/>
        <dbReference type="ChEBI" id="CHEBI:16567"/>
        <dbReference type="ChEBI" id="CHEBI:57959"/>
        <dbReference type="ChEBI" id="CHEBI:57972"/>
        <dbReference type="EC" id="3.7.1.3"/>
    </reaction>
</comment>
<dbReference type="RefSeq" id="WP_169098052.1">
    <property type="nucleotide sequence ID" value="NZ_JABBVZ010000016.1"/>
</dbReference>
<dbReference type="Pfam" id="PF22580">
    <property type="entry name" value="KYNU_C"/>
    <property type="match status" value="1"/>
</dbReference>
<comment type="cofactor">
    <cofactor evidence="5">
        <name>pyridoxal 5'-phosphate</name>
        <dbReference type="ChEBI" id="CHEBI:597326"/>
    </cofactor>
</comment>
<dbReference type="PIRSF" id="PIRSF038800">
    <property type="entry name" value="KYNU"/>
    <property type="match status" value="1"/>
</dbReference>
<dbReference type="Proteomes" id="UP000533476">
    <property type="component" value="Unassembled WGS sequence"/>
</dbReference>
<dbReference type="GO" id="GO:0009435">
    <property type="term" value="P:NAD+ biosynthetic process"/>
    <property type="evidence" value="ECO:0007669"/>
    <property type="project" value="UniProtKB-UniRule"/>
</dbReference>
<evidence type="ECO:0000313" key="7">
    <source>
        <dbReference type="Proteomes" id="UP000533476"/>
    </source>
</evidence>
<keyword evidence="2 5" id="KW-0378">Hydrolase</keyword>
<evidence type="ECO:0000256" key="3">
    <source>
        <dbReference type="ARBA" id="ARBA00022898"/>
    </source>
</evidence>
<evidence type="ECO:0000256" key="1">
    <source>
        <dbReference type="ARBA" id="ARBA00022642"/>
    </source>
</evidence>
<evidence type="ECO:0000256" key="4">
    <source>
        <dbReference type="NCBIfam" id="TIGR01814"/>
    </source>
</evidence>
<comment type="similarity">
    <text evidence="5">Belongs to the kynureninase family.</text>
</comment>